<name>A0A6P8XVI4_THRPL</name>
<dbReference type="KEGG" id="tpal:117639442"/>
<proteinExistence type="predicted"/>
<dbReference type="PIRSF" id="PIRSF027019">
    <property type="entry name" value="Euk_LigT"/>
    <property type="match status" value="1"/>
</dbReference>
<dbReference type="Gene3D" id="3.90.1140.10">
    <property type="entry name" value="Cyclic phosphodiesterase"/>
    <property type="match status" value="1"/>
</dbReference>
<evidence type="ECO:0000259" key="2">
    <source>
        <dbReference type="SMART" id="SM00322"/>
    </source>
</evidence>
<sequence>MDITKPNIIWIKGRCYRLYGQTVGSTDFDSEYTGYGDDEQTFFDSGRDDDCSDNDYEIEEAETGRLKTCFHIPRSLHGVLIGPKGTTRQRIEKETKALIRIPKKGIDQDIVVTGATRESVAKARRRMELIALTARQKQQFTHFLSLPVNSENVKRGFLHFQDQVLNECRGRGIGKDIFQDPNKLHITLGTLVLLDEKDRQKAAQALQDCQRDIVEPLLQKRPLRLSVYGIEYMNDDPAEVDVLYGKVKDLNENLILQELADGIIKYFSNTGLMPKQFDSVKLHVTVMNSLFRREVTDSDLAKGDNRRKVRESFDALQILKKLQDFSFGEMEVQSVDLSRRYSTAANGYYEATSSIPLM</sequence>
<dbReference type="GO" id="GO:0006307">
    <property type="term" value="P:DNA alkylation repair"/>
    <property type="evidence" value="ECO:0007669"/>
    <property type="project" value="InterPro"/>
</dbReference>
<dbReference type="Pfam" id="PF00013">
    <property type="entry name" value="KH_1"/>
    <property type="match status" value="1"/>
</dbReference>
<dbReference type="PROSITE" id="PS50084">
    <property type="entry name" value="KH_TYPE_1"/>
    <property type="match status" value="1"/>
</dbReference>
<dbReference type="InterPro" id="IPR019510">
    <property type="entry name" value="AKAP7-like_phosphoesterase"/>
</dbReference>
<dbReference type="InterPro" id="IPR004088">
    <property type="entry name" value="KH_dom_type_1"/>
</dbReference>
<accession>A0A6P8XVI4</accession>
<dbReference type="Pfam" id="PF10469">
    <property type="entry name" value="AKAP7_NLS"/>
    <property type="match status" value="1"/>
</dbReference>
<dbReference type="InterPro" id="IPR047538">
    <property type="entry name" value="KH-I_ASCC1"/>
</dbReference>
<protein>
    <submittedName>
        <fullName evidence="4">Activating signal cointegrator 1 complex subunit 1</fullName>
    </submittedName>
</protein>
<dbReference type="InterPro" id="IPR009097">
    <property type="entry name" value="Cyclic_Pdiesterase"/>
</dbReference>
<dbReference type="InterPro" id="IPR036612">
    <property type="entry name" value="KH_dom_type_1_sf"/>
</dbReference>
<evidence type="ECO:0000313" key="3">
    <source>
        <dbReference type="Proteomes" id="UP000515158"/>
    </source>
</evidence>
<dbReference type="Gene3D" id="3.30.1370.10">
    <property type="entry name" value="K Homology domain, type 1"/>
    <property type="match status" value="1"/>
</dbReference>
<keyword evidence="1" id="KW-0694">RNA-binding</keyword>
<dbReference type="SUPFAM" id="SSF54791">
    <property type="entry name" value="Eukaryotic type KH-domain (KH-domain type I)"/>
    <property type="match status" value="1"/>
</dbReference>
<gene>
    <name evidence="4" type="primary">LOC117639442</name>
</gene>
<keyword evidence="3" id="KW-1185">Reference proteome</keyword>
<dbReference type="InterPro" id="IPR004087">
    <property type="entry name" value="KH_dom"/>
</dbReference>
<dbReference type="SMART" id="SM00322">
    <property type="entry name" value="KH"/>
    <property type="match status" value="1"/>
</dbReference>
<evidence type="ECO:0000256" key="1">
    <source>
        <dbReference type="PROSITE-ProRule" id="PRU00117"/>
    </source>
</evidence>
<dbReference type="InterPro" id="IPR009210">
    <property type="entry name" value="ASCC1"/>
</dbReference>
<dbReference type="FunCoup" id="A0A6P8XVI4">
    <property type="interactions" value="1506"/>
</dbReference>
<dbReference type="SUPFAM" id="SSF55144">
    <property type="entry name" value="LigT-like"/>
    <property type="match status" value="1"/>
</dbReference>
<feature type="domain" description="K Homology" evidence="2">
    <location>
        <begin position="64"/>
        <end position="132"/>
    </location>
</feature>
<dbReference type="PANTHER" id="PTHR13360:SF1">
    <property type="entry name" value="ACTIVATING SIGNAL COINTEGRATOR 1 COMPLEX SUBUNIT 1"/>
    <property type="match status" value="1"/>
</dbReference>
<dbReference type="CDD" id="cd22419">
    <property type="entry name" value="KH-I_ASCC1"/>
    <property type="match status" value="1"/>
</dbReference>
<dbReference type="GO" id="GO:0003723">
    <property type="term" value="F:RNA binding"/>
    <property type="evidence" value="ECO:0007669"/>
    <property type="project" value="UniProtKB-UniRule"/>
</dbReference>
<evidence type="ECO:0000313" key="4">
    <source>
        <dbReference type="RefSeq" id="XP_034230983.1"/>
    </source>
</evidence>
<reference evidence="4" key="1">
    <citation type="submission" date="2025-08" db="UniProtKB">
        <authorList>
            <consortium name="RefSeq"/>
        </authorList>
    </citation>
    <scope>IDENTIFICATION</scope>
    <source>
        <tissue evidence="4">Total insect</tissue>
    </source>
</reference>
<dbReference type="OrthoDB" id="277832at2759"/>
<dbReference type="PANTHER" id="PTHR13360">
    <property type="entry name" value="ACTIVATING SIGNAL COINTEGRATOR 1 COMPLEX SUBUNIT 1"/>
    <property type="match status" value="1"/>
</dbReference>
<dbReference type="GO" id="GO:0006355">
    <property type="term" value="P:regulation of DNA-templated transcription"/>
    <property type="evidence" value="ECO:0007669"/>
    <property type="project" value="TreeGrafter"/>
</dbReference>
<dbReference type="GO" id="GO:0005634">
    <property type="term" value="C:nucleus"/>
    <property type="evidence" value="ECO:0007669"/>
    <property type="project" value="TreeGrafter"/>
</dbReference>
<dbReference type="GeneID" id="117639442"/>
<organism evidence="4">
    <name type="scientific">Thrips palmi</name>
    <name type="common">Melon thrips</name>
    <dbReference type="NCBI Taxonomy" id="161013"/>
    <lineage>
        <taxon>Eukaryota</taxon>
        <taxon>Metazoa</taxon>
        <taxon>Ecdysozoa</taxon>
        <taxon>Arthropoda</taxon>
        <taxon>Hexapoda</taxon>
        <taxon>Insecta</taxon>
        <taxon>Pterygota</taxon>
        <taxon>Neoptera</taxon>
        <taxon>Paraneoptera</taxon>
        <taxon>Thysanoptera</taxon>
        <taxon>Terebrantia</taxon>
        <taxon>Thripoidea</taxon>
        <taxon>Thripidae</taxon>
        <taxon>Thrips</taxon>
    </lineage>
</organism>
<dbReference type="InParanoid" id="A0A6P8XVI4"/>
<dbReference type="Proteomes" id="UP000515158">
    <property type="component" value="Unplaced"/>
</dbReference>
<dbReference type="AlphaFoldDB" id="A0A6P8XVI4"/>
<dbReference type="RefSeq" id="XP_034230983.1">
    <property type="nucleotide sequence ID" value="XM_034375092.1"/>
</dbReference>